<reference evidence="1" key="1">
    <citation type="journal article" date="2013" name="Nat. Commun.">
        <title>Whole-genome sequencing of Oryza brachyantha reveals mechanisms underlying Oryza genome evolution.</title>
        <authorList>
            <person name="Chen J."/>
            <person name="Huang Q."/>
            <person name="Gao D."/>
            <person name="Wang J."/>
            <person name="Lang Y."/>
            <person name="Liu T."/>
            <person name="Li B."/>
            <person name="Bai Z."/>
            <person name="Luis Goicoechea J."/>
            <person name="Liang C."/>
            <person name="Chen C."/>
            <person name="Zhang W."/>
            <person name="Sun S."/>
            <person name="Liao Y."/>
            <person name="Zhang X."/>
            <person name="Yang L."/>
            <person name="Song C."/>
            <person name="Wang M."/>
            <person name="Shi J."/>
            <person name="Liu G."/>
            <person name="Liu J."/>
            <person name="Zhou H."/>
            <person name="Zhou W."/>
            <person name="Yu Q."/>
            <person name="An N."/>
            <person name="Chen Y."/>
            <person name="Cai Q."/>
            <person name="Wang B."/>
            <person name="Liu B."/>
            <person name="Min J."/>
            <person name="Huang Y."/>
            <person name="Wu H."/>
            <person name="Li Z."/>
            <person name="Zhang Y."/>
            <person name="Yin Y."/>
            <person name="Song W."/>
            <person name="Jiang J."/>
            <person name="Jackson S.A."/>
            <person name="Wing R.A."/>
            <person name="Wang J."/>
            <person name="Chen M."/>
        </authorList>
    </citation>
    <scope>NUCLEOTIDE SEQUENCE [LARGE SCALE GENOMIC DNA]</scope>
    <source>
        <strain evidence="1">cv. IRGC 101232</strain>
    </source>
</reference>
<dbReference type="Proteomes" id="UP000006038">
    <property type="component" value="Chromosome 1"/>
</dbReference>
<organism evidence="1">
    <name type="scientific">Oryza brachyantha</name>
    <name type="common">malo sina</name>
    <dbReference type="NCBI Taxonomy" id="4533"/>
    <lineage>
        <taxon>Eukaryota</taxon>
        <taxon>Viridiplantae</taxon>
        <taxon>Streptophyta</taxon>
        <taxon>Embryophyta</taxon>
        <taxon>Tracheophyta</taxon>
        <taxon>Spermatophyta</taxon>
        <taxon>Magnoliopsida</taxon>
        <taxon>Liliopsida</taxon>
        <taxon>Poales</taxon>
        <taxon>Poaceae</taxon>
        <taxon>BOP clade</taxon>
        <taxon>Oryzoideae</taxon>
        <taxon>Oryzeae</taxon>
        <taxon>Oryzinae</taxon>
        <taxon>Oryza</taxon>
    </lineage>
</organism>
<reference evidence="1" key="2">
    <citation type="submission" date="2013-04" db="UniProtKB">
        <authorList>
            <consortium name="EnsemblPlants"/>
        </authorList>
    </citation>
    <scope>IDENTIFICATION</scope>
</reference>
<evidence type="ECO:0000313" key="1">
    <source>
        <dbReference type="EnsemblPlants" id="OB01G41570.1"/>
    </source>
</evidence>
<dbReference type="EnsemblPlants" id="OB01G41570.1">
    <property type="protein sequence ID" value="OB01G41570.1"/>
    <property type="gene ID" value="OB01G41570"/>
</dbReference>
<dbReference type="Gramene" id="OB01G41570.1">
    <property type="protein sequence ID" value="OB01G41570.1"/>
    <property type="gene ID" value="OB01G41570"/>
</dbReference>
<name>J3L4K1_ORYBR</name>
<accession>J3L4K1</accession>
<protein>
    <submittedName>
        <fullName evidence="1">Uncharacterized protein</fullName>
    </submittedName>
</protein>
<proteinExistence type="predicted"/>
<dbReference type="AlphaFoldDB" id="J3L4K1"/>
<evidence type="ECO:0000313" key="2">
    <source>
        <dbReference type="Proteomes" id="UP000006038"/>
    </source>
</evidence>
<sequence>MDSTHDQSYTIWTLCICSKLWLVPHATLVKERARSTCLERVSIHLFFLYLYKSDFVGNLTLYLHVSIYKIRTYLIGLQSDEYNLCDPSYLKFTIGCRIVYSYDAELSLANTLIGQDFAL</sequence>
<dbReference type="HOGENOM" id="CLU_2065093_0_0_1"/>
<keyword evidence="2" id="KW-1185">Reference proteome</keyword>